<sequence>MERGTVVFLYDILNDYIEKHGYKSFNKQNMSRSGEYEAKKIYLNEEYNIKDRVMLSNTAIDLVYKYFLKEDEYSKESLELFINNYNIVDYYYEFIEKFKCMLSEGIISKDILYDYGVRFSKESNNSNEIKLGLTLLRLSGKEEAKEIFKVFSIHNSYIFFCVEGVKEYSKYNTFIFEVCKISRGYGKLIAISKLEVLSDDIRFWLVEKGSDNNIIEEELANIIFEKLSIFWYLYNGKVNAKKFNLLSKIIGRLYRGNIYFKENYNYDLAYDYVNMFKKYGNKFIHLYALMGILVSVGEYNKNSLLKGRNSYKEAIKETKIILNDIEVIFSDSKWINIIKDELLKEKIKVDEILEVAFLLKQKLTFDDLYSILEKDNFNSMIYRYILFNSNKNSRRKIISFIDEVLKNTNVFDAKDITYSKEDKSDEDQCLYIVIKEMRDLANEFINLNIKALGARYNPTKKEALKNLKENKDILSKENFETIKSIADSEDDLEFARELMRFINYSLESRIAEKIDIKDIEIEDHSKDNYLITLKVAGTEYLDIRKAAKSLLLEDIVFLKEEKKNPFDENAIMVINNNGYHIGYIPRKDNVILKNLLVEGKKLYGLIKEIDENYKNIVISIYVSYRDIEEEINSILKMMLSGGVKVIN</sequence>
<dbReference type="Pfam" id="PF08797">
    <property type="entry name" value="HIRAN"/>
    <property type="match status" value="1"/>
</dbReference>
<keyword evidence="1" id="KW-0479">Metal-binding</keyword>
<evidence type="ECO:0000256" key="1">
    <source>
        <dbReference type="ARBA" id="ARBA00022723"/>
    </source>
</evidence>
<name>A0ABD4RIR3_9CLOT</name>
<dbReference type="EMBL" id="JAIFTX010000022">
    <property type="protein sequence ID" value="MBX7291348.1"/>
    <property type="molecule type" value="Genomic_DNA"/>
</dbReference>
<dbReference type="AlphaFoldDB" id="A0ABD4RIR3"/>
<evidence type="ECO:0000313" key="5">
    <source>
        <dbReference type="Proteomes" id="UP000775179"/>
    </source>
</evidence>
<dbReference type="Proteomes" id="UP000775179">
    <property type="component" value="Unassembled WGS sequence"/>
</dbReference>
<evidence type="ECO:0000256" key="2">
    <source>
        <dbReference type="ARBA" id="ARBA00022801"/>
    </source>
</evidence>
<accession>A0ABD4RIR3</accession>
<protein>
    <submittedName>
        <fullName evidence="4">HIRAN domain-containing protein</fullName>
    </submittedName>
</protein>
<dbReference type="KEGG" id="cchv:BTM20_05755"/>
<dbReference type="GO" id="GO:0046872">
    <property type="term" value="F:metal ion binding"/>
    <property type="evidence" value="ECO:0007669"/>
    <property type="project" value="UniProtKB-KW"/>
</dbReference>
<dbReference type="SMART" id="SM00910">
    <property type="entry name" value="HIRAN"/>
    <property type="match status" value="1"/>
</dbReference>
<dbReference type="Gene3D" id="3.30.70.2330">
    <property type="match status" value="1"/>
</dbReference>
<organism evidence="4 5">
    <name type="scientific">Clostridium chauvoei</name>
    <dbReference type="NCBI Taxonomy" id="46867"/>
    <lineage>
        <taxon>Bacteria</taxon>
        <taxon>Bacillati</taxon>
        <taxon>Bacillota</taxon>
        <taxon>Clostridia</taxon>
        <taxon>Eubacteriales</taxon>
        <taxon>Clostridiaceae</taxon>
        <taxon>Clostridium</taxon>
    </lineage>
</organism>
<dbReference type="GO" id="GO:0016787">
    <property type="term" value="F:hydrolase activity"/>
    <property type="evidence" value="ECO:0007669"/>
    <property type="project" value="UniProtKB-KW"/>
</dbReference>
<gene>
    <name evidence="4" type="ORF">K4H94_10025</name>
</gene>
<evidence type="ECO:0000259" key="3">
    <source>
        <dbReference type="SMART" id="SM00910"/>
    </source>
</evidence>
<evidence type="ECO:0000313" key="4">
    <source>
        <dbReference type="EMBL" id="MBX7291348.1"/>
    </source>
</evidence>
<keyword evidence="2" id="KW-0378">Hydrolase</keyword>
<reference evidence="4 5" key="1">
    <citation type="submission" date="2021-08" db="EMBL/GenBank/DDBJ databases">
        <title>Genome sequence analysis of Clostridium chauvoei strains of European origin and evaluation of typing options for outbreak investigations.</title>
        <authorList>
            <person name="Abdel-Glil M."/>
            <person name="Thomas P."/>
            <person name="Seyboldt C."/>
        </authorList>
    </citation>
    <scope>NUCLEOTIDE SEQUENCE [LARGE SCALE GENOMIC DNA]</scope>
    <source>
        <strain evidence="4 5">S0260-09</strain>
    </source>
</reference>
<dbReference type="GeneID" id="66301364"/>
<dbReference type="RefSeq" id="WP_021875356.1">
    <property type="nucleotide sequence ID" value="NZ_CP018624.1"/>
</dbReference>
<dbReference type="InterPro" id="IPR014905">
    <property type="entry name" value="HIRAN"/>
</dbReference>
<comment type="caution">
    <text evidence="4">The sequence shown here is derived from an EMBL/GenBank/DDBJ whole genome shotgun (WGS) entry which is preliminary data.</text>
</comment>
<feature type="domain" description="HIRAN" evidence="3">
    <location>
        <begin position="528"/>
        <end position="624"/>
    </location>
</feature>
<proteinExistence type="predicted"/>